<dbReference type="InterPro" id="IPR056009">
    <property type="entry name" value="DUF7587"/>
</dbReference>
<dbReference type="Gene3D" id="3.90.210.10">
    <property type="entry name" value="Heat-Labile Enterotoxin, subunit A"/>
    <property type="match status" value="1"/>
</dbReference>
<dbReference type="Pfam" id="PF24494">
    <property type="entry name" value="DUF7587"/>
    <property type="match status" value="1"/>
</dbReference>
<dbReference type="Proteomes" id="UP001174691">
    <property type="component" value="Unassembled WGS sequence"/>
</dbReference>
<dbReference type="SUPFAM" id="SSF56399">
    <property type="entry name" value="ADP-ribosylation"/>
    <property type="match status" value="1"/>
</dbReference>
<proteinExistence type="predicted"/>
<sequence length="231" mass="27007">MNAALTIRTCVGPERPEKLYRAIHYKMPHDGIGARGLEVTNANGLFFQRYLQNHFSSNCRQPSPFLSTSSEIDRAVSYAASYQDKGFTGIKVLEIDTAGEYWDHHISRLWEVKRLLAWFGLRHKPYYKHEYLVENVIPREHISRVYSWDVEKDREELDPRGRIQDAYWDQKNKQADMFERLAEDDAIRKREAERCGFDVVERKKYVPKTNRFKAVISHARKRGAIAISGAD</sequence>
<dbReference type="AlphaFoldDB" id="A0AA38VY49"/>
<feature type="domain" description="DUF7587" evidence="1">
    <location>
        <begin position="45"/>
        <end position="147"/>
    </location>
</feature>
<keyword evidence="3" id="KW-1185">Reference proteome</keyword>
<accession>A0AA38VY49</accession>
<comment type="caution">
    <text evidence="2">The sequence shown here is derived from an EMBL/GenBank/DDBJ whole genome shotgun (WGS) entry which is preliminary data.</text>
</comment>
<gene>
    <name evidence="2" type="ORF">NKR19_g3548</name>
</gene>
<evidence type="ECO:0000313" key="3">
    <source>
        <dbReference type="Proteomes" id="UP001174691"/>
    </source>
</evidence>
<evidence type="ECO:0000259" key="1">
    <source>
        <dbReference type="Pfam" id="PF24494"/>
    </source>
</evidence>
<dbReference type="EMBL" id="JANBVN010000040">
    <property type="protein sequence ID" value="KAJ9158214.1"/>
    <property type="molecule type" value="Genomic_DNA"/>
</dbReference>
<protein>
    <recommendedName>
        <fullName evidence="1">DUF7587 domain-containing protein</fullName>
    </recommendedName>
</protein>
<organism evidence="2 3">
    <name type="scientific">Coniochaeta hoffmannii</name>
    <dbReference type="NCBI Taxonomy" id="91930"/>
    <lineage>
        <taxon>Eukaryota</taxon>
        <taxon>Fungi</taxon>
        <taxon>Dikarya</taxon>
        <taxon>Ascomycota</taxon>
        <taxon>Pezizomycotina</taxon>
        <taxon>Sordariomycetes</taxon>
        <taxon>Sordariomycetidae</taxon>
        <taxon>Coniochaetales</taxon>
        <taxon>Coniochaetaceae</taxon>
        <taxon>Coniochaeta</taxon>
    </lineage>
</organism>
<name>A0AA38VY49_9PEZI</name>
<evidence type="ECO:0000313" key="2">
    <source>
        <dbReference type="EMBL" id="KAJ9158214.1"/>
    </source>
</evidence>
<reference evidence="2" key="1">
    <citation type="submission" date="2022-07" db="EMBL/GenBank/DDBJ databases">
        <title>Fungi with potential for degradation of polypropylene.</title>
        <authorList>
            <person name="Gostincar C."/>
        </authorList>
    </citation>
    <scope>NUCLEOTIDE SEQUENCE</scope>
    <source>
        <strain evidence="2">EXF-13287</strain>
    </source>
</reference>